<reference evidence="1" key="1">
    <citation type="submission" date="2019-08" db="EMBL/GenBank/DDBJ databases">
        <authorList>
            <person name="Kucharzyk K."/>
            <person name="Murdoch R.W."/>
            <person name="Higgins S."/>
            <person name="Loffler F."/>
        </authorList>
    </citation>
    <scope>NUCLEOTIDE SEQUENCE</scope>
</reference>
<name>A0A644Z511_9ZZZZ</name>
<organism evidence="1">
    <name type="scientific">bioreactor metagenome</name>
    <dbReference type="NCBI Taxonomy" id="1076179"/>
    <lineage>
        <taxon>unclassified sequences</taxon>
        <taxon>metagenomes</taxon>
        <taxon>ecological metagenomes</taxon>
    </lineage>
</organism>
<proteinExistence type="predicted"/>
<dbReference type="AlphaFoldDB" id="A0A644Z511"/>
<accession>A0A644Z511</accession>
<protein>
    <submittedName>
        <fullName evidence="1">Uncharacterized protein</fullName>
    </submittedName>
</protein>
<gene>
    <name evidence="1" type="ORF">SDC9_82242</name>
</gene>
<comment type="caution">
    <text evidence="1">The sequence shown here is derived from an EMBL/GenBank/DDBJ whole genome shotgun (WGS) entry which is preliminary data.</text>
</comment>
<evidence type="ECO:0000313" key="1">
    <source>
        <dbReference type="EMBL" id="MPM35649.1"/>
    </source>
</evidence>
<sequence length="80" mass="8958">MNSNEALRLQPAQRFAHRNMAHIQRGGDFVLLELHAAGQFCANNSLAEYVKNPFLRSANARPHLIGNGFVIHVSPHTDLR</sequence>
<dbReference type="EMBL" id="VSSQ01007350">
    <property type="protein sequence ID" value="MPM35649.1"/>
    <property type="molecule type" value="Genomic_DNA"/>
</dbReference>